<evidence type="ECO:0000256" key="5">
    <source>
        <dbReference type="ARBA" id="ARBA00022723"/>
    </source>
</evidence>
<dbReference type="OMA" id="NYDCDSP"/>
<evidence type="ECO:0000256" key="9">
    <source>
        <dbReference type="ARBA" id="ARBA00023180"/>
    </source>
</evidence>
<dbReference type="InterPro" id="IPR008334">
    <property type="entry name" value="5'-Nucleotdase_C"/>
</dbReference>
<protein>
    <recommendedName>
        <fullName evidence="10">Apyrase</fullName>
        <ecNumber evidence="4">3.1.3.5</ecNumber>
    </recommendedName>
</protein>
<keyword evidence="7 11" id="KW-0547">Nucleotide-binding</keyword>
<evidence type="ECO:0000256" key="8">
    <source>
        <dbReference type="ARBA" id="ARBA00022801"/>
    </source>
</evidence>
<keyword evidence="12" id="KW-0812">Transmembrane</keyword>
<dbReference type="PRINTS" id="PR01607">
    <property type="entry name" value="APYRASEFAMLY"/>
</dbReference>
<evidence type="ECO:0000313" key="16">
    <source>
        <dbReference type="EnsemblMetazoa" id="ASIC006326-PA"/>
    </source>
</evidence>
<feature type="transmembrane region" description="Helical" evidence="12">
    <location>
        <begin position="585"/>
        <end position="606"/>
    </location>
</feature>
<dbReference type="Pfam" id="PF00149">
    <property type="entry name" value="Metallophos"/>
    <property type="match status" value="1"/>
</dbReference>
<evidence type="ECO:0000256" key="7">
    <source>
        <dbReference type="ARBA" id="ARBA00022741"/>
    </source>
</evidence>
<organism evidence="15">
    <name type="scientific">Anopheles sinensis</name>
    <name type="common">Mosquito</name>
    <dbReference type="NCBI Taxonomy" id="74873"/>
    <lineage>
        <taxon>Eukaryota</taxon>
        <taxon>Metazoa</taxon>
        <taxon>Ecdysozoa</taxon>
        <taxon>Arthropoda</taxon>
        <taxon>Hexapoda</taxon>
        <taxon>Insecta</taxon>
        <taxon>Pterygota</taxon>
        <taxon>Neoptera</taxon>
        <taxon>Endopterygota</taxon>
        <taxon>Diptera</taxon>
        <taxon>Nematocera</taxon>
        <taxon>Culicoidea</taxon>
        <taxon>Culicidae</taxon>
        <taxon>Anophelinae</taxon>
        <taxon>Anopheles</taxon>
    </lineage>
</organism>
<evidence type="ECO:0000259" key="14">
    <source>
        <dbReference type="Pfam" id="PF02872"/>
    </source>
</evidence>
<evidence type="ECO:0000256" key="3">
    <source>
        <dbReference type="ARBA" id="ARBA00006654"/>
    </source>
</evidence>
<dbReference type="InterPro" id="IPR036907">
    <property type="entry name" value="5'-Nucleotdase_C_sf"/>
</dbReference>
<dbReference type="CDD" id="cd07409">
    <property type="entry name" value="MPP_CD73_N"/>
    <property type="match status" value="1"/>
</dbReference>
<evidence type="ECO:0000256" key="12">
    <source>
        <dbReference type="SAM" id="Phobius"/>
    </source>
</evidence>
<feature type="domain" description="5'-Nucleotidase C-terminal" evidence="14">
    <location>
        <begin position="349"/>
        <end position="522"/>
    </location>
</feature>
<evidence type="ECO:0000256" key="2">
    <source>
        <dbReference type="ARBA" id="ARBA00001968"/>
    </source>
</evidence>
<dbReference type="GO" id="GO:0000166">
    <property type="term" value="F:nucleotide binding"/>
    <property type="evidence" value="ECO:0007669"/>
    <property type="project" value="UniProtKB-KW"/>
</dbReference>
<dbReference type="EC" id="3.1.3.5" evidence="4"/>
<dbReference type="InterPro" id="IPR006179">
    <property type="entry name" value="5_nucleotidase/apyrase"/>
</dbReference>
<dbReference type="InterPro" id="IPR006146">
    <property type="entry name" value="5'-Nucleotdase_CS"/>
</dbReference>
<dbReference type="Proteomes" id="UP000030765">
    <property type="component" value="Unassembled WGS sequence"/>
</dbReference>
<keyword evidence="12" id="KW-0472">Membrane</keyword>
<dbReference type="PANTHER" id="PTHR11575:SF24">
    <property type="entry name" value="5'-NUCLEOTIDASE"/>
    <property type="match status" value="1"/>
</dbReference>
<dbReference type="GO" id="GO:0006196">
    <property type="term" value="P:AMP catabolic process"/>
    <property type="evidence" value="ECO:0007669"/>
    <property type="project" value="TreeGrafter"/>
</dbReference>
<dbReference type="Pfam" id="PF02872">
    <property type="entry name" value="5_nucleotid_C"/>
    <property type="match status" value="1"/>
</dbReference>
<comment type="similarity">
    <text evidence="3 11">Belongs to the 5'-nucleotidase family.</text>
</comment>
<evidence type="ECO:0000256" key="4">
    <source>
        <dbReference type="ARBA" id="ARBA00012643"/>
    </source>
</evidence>
<proteinExistence type="inferred from homology"/>
<dbReference type="InterPro" id="IPR029052">
    <property type="entry name" value="Metallo-depent_PP-like"/>
</dbReference>
<dbReference type="EMBL" id="ATLV01014509">
    <property type="status" value="NOT_ANNOTATED_CDS"/>
    <property type="molecule type" value="Genomic_DNA"/>
</dbReference>
<dbReference type="Gene3D" id="3.90.780.10">
    <property type="entry name" value="5'-Nucleotidase, C-terminal domain"/>
    <property type="match status" value="1"/>
</dbReference>
<reference evidence="15 17" key="1">
    <citation type="journal article" date="2014" name="BMC Genomics">
        <title>Genome sequence of Anopheles sinensis provides insight into genetics basis of mosquito competence for malaria parasites.</title>
        <authorList>
            <person name="Zhou D."/>
            <person name="Zhang D."/>
            <person name="Ding G."/>
            <person name="Shi L."/>
            <person name="Hou Q."/>
            <person name="Ye Y."/>
            <person name="Xu Y."/>
            <person name="Zhou H."/>
            <person name="Xiong C."/>
            <person name="Li S."/>
            <person name="Yu J."/>
            <person name="Hong S."/>
            <person name="Yu X."/>
            <person name="Zou P."/>
            <person name="Chen C."/>
            <person name="Chang X."/>
            <person name="Wang W."/>
            <person name="Lv Y."/>
            <person name="Sun Y."/>
            <person name="Ma L."/>
            <person name="Shen B."/>
            <person name="Zhu C."/>
        </authorList>
    </citation>
    <scope>NUCLEOTIDE SEQUENCE [LARGE SCALE GENOMIC DNA]</scope>
</reference>
<keyword evidence="17" id="KW-1185">Reference proteome</keyword>
<dbReference type="PANTHER" id="PTHR11575">
    <property type="entry name" value="5'-NUCLEOTIDASE-RELATED"/>
    <property type="match status" value="1"/>
</dbReference>
<dbReference type="GO" id="GO:0046872">
    <property type="term" value="F:metal ion binding"/>
    <property type="evidence" value="ECO:0007669"/>
    <property type="project" value="UniProtKB-KW"/>
</dbReference>
<keyword evidence="8 11" id="KW-0378">Hydrolase</keyword>
<dbReference type="Gene3D" id="3.60.21.10">
    <property type="match status" value="1"/>
</dbReference>
<dbReference type="STRING" id="74873.A0A084VLJ6"/>
<dbReference type="SUPFAM" id="SSF56300">
    <property type="entry name" value="Metallo-dependent phosphatases"/>
    <property type="match status" value="1"/>
</dbReference>
<evidence type="ECO:0000313" key="17">
    <source>
        <dbReference type="Proteomes" id="UP000030765"/>
    </source>
</evidence>
<dbReference type="AlphaFoldDB" id="A0A084VLJ6"/>
<sequence>MSAKLSSIVPVALLLLVVMANQAFCARKSSGLKLTVLHNSDMHARFEQIGADGNECQPADVANNRCYGGFARVAHKVREFRRVESLGGVPVLYLNAGDTYNGTPGFAEYKSSITSAFLNRIKPDAMALGNHEFDQGVDGLVSFLKAVNFPVLAANLNLSSTPTMRSARALRRSTVFTKAGVRVGVIGYLTPETKHLAPVGTVEFMDEIEAINKEAATLKAQGVNILIALGHSGLERDREIAAGCPEVDLVIGGHSHTFLHSGTVPDVDEPAGPYPLMVTNAAGKKVPVAHAYAYTKYLGCLQLQFDADGNLKKVKGSPILLNGSVQRDADVLRQIQQYRPRTMQLDYPIAYTNVLLDASRCRFEECNIGNMIADSLVAVNAANRKKFGDAEWTDVAIGIWQAGGIRASLSVGSISRKDLNKVLPFGNLVAVTELTGTQLRQILEHSVHRYDGVSGYSEFLQLAGVHVVYNLSRPPLERVADVEVRCAQCKVPRYAPLQDDALYRVIVSQFLYQGGDGYAMFADTEHEQLPYGEYEILQQYLKRHSPISPAVEGRIRFEGQLPARSIPENSTTTEKSDYNTHIANLAFVFLGMILMATLLESIRYFFMITVPSLG</sequence>
<evidence type="ECO:0000313" key="15">
    <source>
        <dbReference type="EMBL" id="KFB38840.1"/>
    </source>
</evidence>
<feature type="signal peptide" evidence="11">
    <location>
        <begin position="1"/>
        <end position="25"/>
    </location>
</feature>
<evidence type="ECO:0000259" key="13">
    <source>
        <dbReference type="Pfam" id="PF00149"/>
    </source>
</evidence>
<gene>
    <name evidence="15" type="ORF">ZHAS_00006326</name>
</gene>
<evidence type="ECO:0000256" key="11">
    <source>
        <dbReference type="RuleBase" id="RU362119"/>
    </source>
</evidence>
<feature type="domain" description="Calcineurin-like phosphoesterase" evidence="13">
    <location>
        <begin position="35"/>
        <end position="257"/>
    </location>
</feature>
<evidence type="ECO:0000256" key="1">
    <source>
        <dbReference type="ARBA" id="ARBA00000815"/>
    </source>
</evidence>
<keyword evidence="12" id="KW-1133">Transmembrane helix</keyword>
<comment type="cofactor">
    <cofactor evidence="2">
        <name>a divalent metal cation</name>
        <dbReference type="ChEBI" id="CHEBI:60240"/>
    </cofactor>
</comment>
<reference evidence="16" key="2">
    <citation type="submission" date="2020-05" db="UniProtKB">
        <authorList>
            <consortium name="EnsemblMetazoa"/>
        </authorList>
    </citation>
    <scope>IDENTIFICATION</scope>
</reference>
<evidence type="ECO:0000256" key="10">
    <source>
        <dbReference type="ARBA" id="ARBA00074431"/>
    </source>
</evidence>
<dbReference type="VEuPathDB" id="VectorBase:ASIC006326"/>
<dbReference type="FunFam" id="3.60.21.10:FF:000020">
    <property type="entry name" value="NT5E isoform 4"/>
    <property type="match status" value="1"/>
</dbReference>
<accession>A0A084VLJ6</accession>
<keyword evidence="5" id="KW-0479">Metal-binding</keyword>
<dbReference type="OrthoDB" id="7722975at2759"/>
<dbReference type="GO" id="GO:0008253">
    <property type="term" value="F:5'-nucleotidase activity"/>
    <property type="evidence" value="ECO:0007669"/>
    <property type="project" value="UniProtKB-EC"/>
</dbReference>
<keyword evidence="6 11" id="KW-0732">Signal</keyword>
<comment type="catalytic activity">
    <reaction evidence="1">
        <text>a ribonucleoside 5'-phosphate + H2O = a ribonucleoside + phosphate</text>
        <dbReference type="Rhea" id="RHEA:12484"/>
        <dbReference type="ChEBI" id="CHEBI:15377"/>
        <dbReference type="ChEBI" id="CHEBI:18254"/>
        <dbReference type="ChEBI" id="CHEBI:43474"/>
        <dbReference type="ChEBI" id="CHEBI:58043"/>
        <dbReference type="EC" id="3.1.3.5"/>
    </reaction>
</comment>
<dbReference type="VEuPathDB" id="VectorBase:ASIS018641"/>
<dbReference type="GO" id="GO:0005886">
    <property type="term" value="C:plasma membrane"/>
    <property type="evidence" value="ECO:0007669"/>
    <property type="project" value="TreeGrafter"/>
</dbReference>
<name>A0A084VLJ6_ANOSI</name>
<dbReference type="EnsemblMetazoa" id="ASIC006326-RA">
    <property type="protein sequence ID" value="ASIC006326-PA"/>
    <property type="gene ID" value="ASIC006326"/>
</dbReference>
<dbReference type="SUPFAM" id="SSF55816">
    <property type="entry name" value="5'-nucleotidase (syn. UDP-sugar hydrolase), C-terminal domain"/>
    <property type="match status" value="1"/>
</dbReference>
<dbReference type="FunFam" id="3.90.780.10:FF:000001">
    <property type="entry name" value="NT5E isoform 3"/>
    <property type="match status" value="1"/>
</dbReference>
<feature type="chain" id="PRO_5001783833" description="Apyrase" evidence="11">
    <location>
        <begin position="26"/>
        <end position="614"/>
    </location>
</feature>
<dbReference type="PROSITE" id="PS00786">
    <property type="entry name" value="5_NUCLEOTIDASE_2"/>
    <property type="match status" value="1"/>
</dbReference>
<dbReference type="EMBL" id="KE524974">
    <property type="protein sequence ID" value="KFB38840.1"/>
    <property type="molecule type" value="Genomic_DNA"/>
</dbReference>
<dbReference type="InterPro" id="IPR004843">
    <property type="entry name" value="Calcineurin-like_PHP"/>
</dbReference>
<keyword evidence="9" id="KW-0325">Glycoprotein</keyword>
<evidence type="ECO:0000256" key="6">
    <source>
        <dbReference type="ARBA" id="ARBA00022729"/>
    </source>
</evidence>